<dbReference type="NCBIfam" id="TIGR03594">
    <property type="entry name" value="GTPase_EngA"/>
    <property type="match status" value="1"/>
</dbReference>
<keyword evidence="4 10" id="KW-0677">Repeat</keyword>
<evidence type="ECO:0000256" key="1">
    <source>
        <dbReference type="ARBA" id="ARBA00008279"/>
    </source>
</evidence>
<dbReference type="GO" id="GO:0042254">
    <property type="term" value="P:ribosome biogenesis"/>
    <property type="evidence" value="ECO:0007669"/>
    <property type="project" value="UniProtKB-KW"/>
</dbReference>
<proteinExistence type="inferred from homology"/>
<feature type="binding site" evidence="8">
    <location>
        <begin position="192"/>
        <end position="199"/>
    </location>
    <ligand>
        <name>GTP</name>
        <dbReference type="ChEBI" id="CHEBI:37565"/>
        <label>2</label>
    </ligand>
</feature>
<keyword evidence="3 8" id="KW-0690">Ribosome biogenesis</keyword>
<evidence type="ECO:0000256" key="9">
    <source>
        <dbReference type="PROSITE-ProRule" id="PRU01049"/>
    </source>
</evidence>
<feature type="binding site" evidence="8">
    <location>
        <begin position="61"/>
        <end position="65"/>
    </location>
    <ligand>
        <name>GTP</name>
        <dbReference type="ChEBI" id="CHEBI:37565"/>
        <label>1</label>
    </ligand>
</feature>
<evidence type="ECO:0000256" key="6">
    <source>
        <dbReference type="ARBA" id="ARBA00023134"/>
    </source>
</evidence>
<comment type="subunit">
    <text evidence="8">Associates with the 50S ribosomal subunit.</text>
</comment>
<dbReference type="InterPro" id="IPR027417">
    <property type="entry name" value="P-loop_NTPase"/>
</dbReference>
<dbReference type="NCBIfam" id="TIGR00231">
    <property type="entry name" value="small_GTP"/>
    <property type="match status" value="2"/>
</dbReference>
<dbReference type="KEGG" id="pfer:IRI77_25225"/>
<dbReference type="PANTHER" id="PTHR43834:SF6">
    <property type="entry name" value="GTPASE DER"/>
    <property type="match status" value="1"/>
</dbReference>
<dbReference type="FunFam" id="3.40.50.300:FF:000040">
    <property type="entry name" value="GTPase Der"/>
    <property type="match status" value="1"/>
</dbReference>
<feature type="binding site" evidence="8">
    <location>
        <begin position="124"/>
        <end position="127"/>
    </location>
    <ligand>
        <name>GTP</name>
        <dbReference type="ChEBI" id="CHEBI:37565"/>
        <label>1</label>
    </ligand>
</feature>
<evidence type="ECO:0000256" key="7">
    <source>
        <dbReference type="ARBA" id="ARBA00032345"/>
    </source>
</evidence>
<dbReference type="PANTHER" id="PTHR43834">
    <property type="entry name" value="GTPASE DER"/>
    <property type="match status" value="1"/>
</dbReference>
<comment type="function">
    <text evidence="8 10">GTPase that plays an essential role in the late steps of ribosome biogenesis.</text>
</comment>
<reference evidence="12 13" key="1">
    <citation type="submission" date="2020-10" db="EMBL/GenBank/DDBJ databases">
        <title>Complete genome sequence of Paludibaculum fermentans P105T, a facultatively anaerobic acidobacterium capable of dissimilatory Fe(III) reduction.</title>
        <authorList>
            <person name="Dedysh S.N."/>
            <person name="Beletsky A.V."/>
            <person name="Kulichevskaya I.S."/>
            <person name="Mardanov A.V."/>
            <person name="Ravin N.V."/>
        </authorList>
    </citation>
    <scope>NUCLEOTIDE SEQUENCE [LARGE SCALE GENOMIC DNA]</scope>
    <source>
        <strain evidence="12 13">P105</strain>
    </source>
</reference>
<dbReference type="Proteomes" id="UP000593892">
    <property type="component" value="Chromosome"/>
</dbReference>
<keyword evidence="5 8" id="KW-0547">Nucleotide-binding</keyword>
<evidence type="ECO:0000313" key="12">
    <source>
        <dbReference type="EMBL" id="QOY86095.1"/>
    </source>
</evidence>
<dbReference type="GO" id="GO:0043022">
    <property type="term" value="F:ribosome binding"/>
    <property type="evidence" value="ECO:0007669"/>
    <property type="project" value="TreeGrafter"/>
</dbReference>
<dbReference type="InterPro" id="IPR032859">
    <property type="entry name" value="KH_dom-like"/>
</dbReference>
<feature type="binding site" evidence="8">
    <location>
        <begin position="14"/>
        <end position="21"/>
    </location>
    <ligand>
        <name>GTP</name>
        <dbReference type="ChEBI" id="CHEBI:37565"/>
        <label>1</label>
    </ligand>
</feature>
<accession>A0A7S7SJK7</accession>
<evidence type="ECO:0000313" key="13">
    <source>
        <dbReference type="Proteomes" id="UP000593892"/>
    </source>
</evidence>
<dbReference type="PIRSF" id="PIRSF006485">
    <property type="entry name" value="GTP-binding_EngA"/>
    <property type="match status" value="1"/>
</dbReference>
<evidence type="ECO:0000259" key="11">
    <source>
        <dbReference type="PROSITE" id="PS51712"/>
    </source>
</evidence>
<name>A0A7S7SJK7_PALFE</name>
<evidence type="ECO:0000256" key="8">
    <source>
        <dbReference type="HAMAP-Rule" id="MF_00195"/>
    </source>
</evidence>
<evidence type="ECO:0000256" key="10">
    <source>
        <dbReference type="RuleBase" id="RU004481"/>
    </source>
</evidence>
<evidence type="ECO:0000256" key="3">
    <source>
        <dbReference type="ARBA" id="ARBA00022517"/>
    </source>
</evidence>
<comment type="similarity">
    <text evidence="1 8 9 10">Belongs to the TRAFAC class TrmE-Era-EngA-EngB-Septin-like GTPase superfamily. EngA (Der) GTPase family.</text>
</comment>
<evidence type="ECO:0000256" key="2">
    <source>
        <dbReference type="ARBA" id="ARBA00020953"/>
    </source>
</evidence>
<dbReference type="RefSeq" id="WP_194447764.1">
    <property type="nucleotide sequence ID" value="NZ_CP063849.1"/>
</dbReference>
<dbReference type="Pfam" id="PF01926">
    <property type="entry name" value="MMR_HSR1"/>
    <property type="match status" value="2"/>
</dbReference>
<dbReference type="InterPro" id="IPR015946">
    <property type="entry name" value="KH_dom-like_a/b"/>
</dbReference>
<evidence type="ECO:0000256" key="4">
    <source>
        <dbReference type="ARBA" id="ARBA00022737"/>
    </source>
</evidence>
<feature type="domain" description="EngA-type G" evidence="11">
    <location>
        <begin position="8"/>
        <end position="172"/>
    </location>
</feature>
<dbReference type="InterPro" id="IPR031166">
    <property type="entry name" value="G_ENGA"/>
</dbReference>
<dbReference type="Gene3D" id="3.40.50.300">
    <property type="entry name" value="P-loop containing nucleotide triphosphate hydrolases"/>
    <property type="match status" value="2"/>
</dbReference>
<dbReference type="GO" id="GO:0005525">
    <property type="term" value="F:GTP binding"/>
    <property type="evidence" value="ECO:0007669"/>
    <property type="project" value="UniProtKB-UniRule"/>
</dbReference>
<keyword evidence="6 8" id="KW-0342">GTP-binding</keyword>
<dbReference type="AlphaFoldDB" id="A0A7S7SJK7"/>
<dbReference type="InterPro" id="IPR006073">
    <property type="entry name" value="GTP-bd"/>
</dbReference>
<dbReference type="InterPro" id="IPR016484">
    <property type="entry name" value="GTPase_Der"/>
</dbReference>
<keyword evidence="13" id="KW-1185">Reference proteome</keyword>
<organism evidence="12 13">
    <name type="scientific">Paludibaculum fermentans</name>
    <dbReference type="NCBI Taxonomy" id="1473598"/>
    <lineage>
        <taxon>Bacteria</taxon>
        <taxon>Pseudomonadati</taxon>
        <taxon>Acidobacteriota</taxon>
        <taxon>Terriglobia</taxon>
        <taxon>Bryobacterales</taxon>
        <taxon>Bryobacteraceae</taxon>
        <taxon>Paludibaculum</taxon>
    </lineage>
</organism>
<dbReference type="Gene3D" id="3.30.300.20">
    <property type="match status" value="1"/>
</dbReference>
<dbReference type="Pfam" id="PF14714">
    <property type="entry name" value="KH_dom-like"/>
    <property type="match status" value="1"/>
</dbReference>
<dbReference type="EMBL" id="CP063849">
    <property type="protein sequence ID" value="QOY86095.1"/>
    <property type="molecule type" value="Genomic_DNA"/>
</dbReference>
<feature type="binding site" evidence="8">
    <location>
        <begin position="239"/>
        <end position="243"/>
    </location>
    <ligand>
        <name>GTP</name>
        <dbReference type="ChEBI" id="CHEBI:37565"/>
        <label>2</label>
    </ligand>
</feature>
<gene>
    <name evidence="8 12" type="primary">der</name>
    <name evidence="12" type="ORF">IRI77_25225</name>
</gene>
<dbReference type="HAMAP" id="MF_00195">
    <property type="entry name" value="GTPase_Der"/>
    <property type="match status" value="1"/>
</dbReference>
<dbReference type="SUPFAM" id="SSF52540">
    <property type="entry name" value="P-loop containing nucleoside triphosphate hydrolases"/>
    <property type="match status" value="2"/>
</dbReference>
<evidence type="ECO:0000256" key="5">
    <source>
        <dbReference type="ARBA" id="ARBA00022741"/>
    </source>
</evidence>
<dbReference type="PROSITE" id="PS51712">
    <property type="entry name" value="G_ENGA"/>
    <property type="match status" value="2"/>
</dbReference>
<feature type="domain" description="EngA-type G" evidence="11">
    <location>
        <begin position="186"/>
        <end position="359"/>
    </location>
</feature>
<protein>
    <recommendedName>
        <fullName evidence="2 8">GTPase Der</fullName>
    </recommendedName>
    <alternativeName>
        <fullName evidence="7 8">GTP-binding protein EngA</fullName>
    </alternativeName>
</protein>
<dbReference type="InterPro" id="IPR005225">
    <property type="entry name" value="Small_GTP-bd"/>
</dbReference>
<sequence length="443" mass="49646">MPQATGLPTVVIVGRPNVGKSTLFNAILGQRKSITGDEPGITRDRIIGDAVHFNRPFQLIDTGGIVPEDAEWIPAQILKQARVALDVADQIIFLIDGRTEITSADRDLAQILRRLGKPVTLAVNKIDVAKRESLTTAFFELGFKDVMSVSAEHRLGLEELLDHVTRDFTEVEPVDPEEQAGKLRPIRVSIIGRPNVGKSTLLNAMVGGERAIVSPIAGTTRDSVDEHTIIEGREYVFVDTAGIRRKGKTHLMAEKLSVVMARRNIRMAHIALLVIDATEGPVGSDATIGGYAHEEGRALVICVNKWDLLPENKRKEFEQNIRDEFKFLDYAPIVFLSAKEKKGINSLFRHIATVYENFDKRVSTGELNRFVDMLKLERDRRIFFMTQPSVRPPTFVLFMDRGEPLHFSTERQVINRIRKKFGFDGTPIVLKIKARRGPKDARA</sequence>
<feature type="binding site" evidence="8">
    <location>
        <begin position="304"/>
        <end position="307"/>
    </location>
    <ligand>
        <name>GTP</name>
        <dbReference type="ChEBI" id="CHEBI:37565"/>
        <label>2</label>
    </ligand>
</feature>
<dbReference type="CDD" id="cd01894">
    <property type="entry name" value="EngA1"/>
    <property type="match status" value="1"/>
</dbReference>
<dbReference type="CDD" id="cd01895">
    <property type="entry name" value="EngA2"/>
    <property type="match status" value="1"/>
</dbReference>